<keyword evidence="6" id="KW-1185">Reference proteome</keyword>
<dbReference type="InterPro" id="IPR038765">
    <property type="entry name" value="Papain-like_cys_pep_sf"/>
</dbReference>
<dbReference type="InterPro" id="IPR013783">
    <property type="entry name" value="Ig-like_fold"/>
</dbReference>
<dbReference type="OrthoDB" id="437511at2759"/>
<keyword evidence="3" id="KW-0732">Signal</keyword>
<dbReference type="InterPro" id="IPR036985">
    <property type="entry name" value="Transglutaminase-like_sf"/>
</dbReference>
<dbReference type="Proteomes" id="UP000288716">
    <property type="component" value="Unassembled WGS sequence"/>
</dbReference>
<evidence type="ECO:0000256" key="2">
    <source>
        <dbReference type="PIRSR" id="PIRSR000459-1"/>
    </source>
</evidence>
<feature type="active site" evidence="2">
    <location>
        <position position="367"/>
    </location>
</feature>
<dbReference type="Pfam" id="PF00927">
    <property type="entry name" value="Transglut_C"/>
    <property type="match status" value="1"/>
</dbReference>
<sequence length="729" mass="83097">MGSIMNIAVFLLFFSIGEIFCSPFNKIIDADWKIRENAERHRTSSYEMLDNPLLVIRRGESFNVKIQLQENYDVSKDQLRLTVIYDSQIGLKYEPIFVTVFSKAEKDSIFDESRWKAFTEEINGKYVSINITAPADTAVGFWNVTVDHKTKGKKHVSSTSQQLAILFNPWCEDDNVYMPNEEHRREYVLNPIGQVYLGSHDYMMPKVWKYGQFSSYVLPIVIILLENYGRQQGTWDLSTLGHPVHVSRALSSVINANDGNGIIAGKWNEPYAPFTEPDKWVGSEAIFKEFFDGLAEHHNLNPVRWGQCWVFASTTTAAARAIGLPARPVSCFGSRHDTDESLTIDTYFDENGHLLEEMNNDMEWNFHVWTEAWMSRDDVPDGFGGWQAIDATPQEQSDGLSQAGPAPVNAIRAGEIGYGYDAAFVFGEVDADIVHWFRNESDILGWTKVPVDQIPTTVFTKKIGNFNNSHALNYREFDEDVTDTYKYPEDSYQRRVAKRNAQENRGLKFIFDEKPIDDNIELHLKIHETYFGEFIKITLNIVNKFNKKISVSSLLNVNSIYYRGLIANSLALNKLNLEIGERGTGTHEIYIKPDEYLGKMVDFDVFKVFAIVSVDGGRIWSKEATSMLKKPSLNITLNGHIRVGEKLNVNASFVNPLNEQLTDGYFIIEFNGQRIIKKVHEEINAKETVSITEQFELTSSGYEAIVVTFHCKQMSDIYGYVVLDISPKN</sequence>
<dbReference type="GO" id="GO:0003810">
    <property type="term" value="F:protein-glutamine gamma-glutamyltransferase activity"/>
    <property type="evidence" value="ECO:0007669"/>
    <property type="project" value="InterPro"/>
</dbReference>
<feature type="domain" description="Transglutaminase-like" evidence="4">
    <location>
        <begin position="300"/>
        <end position="393"/>
    </location>
</feature>
<dbReference type="PANTHER" id="PTHR11590">
    <property type="entry name" value="PROTEIN-GLUTAMINE GAMMA-GLUTAMYLTRANSFERASE"/>
    <property type="match status" value="1"/>
</dbReference>
<feature type="active site" evidence="2">
    <location>
        <position position="390"/>
    </location>
</feature>
<dbReference type="Pfam" id="PF01841">
    <property type="entry name" value="Transglut_core"/>
    <property type="match status" value="1"/>
</dbReference>
<dbReference type="InterPro" id="IPR036238">
    <property type="entry name" value="Transglutaminase_C_sf"/>
</dbReference>
<dbReference type="SUPFAM" id="SSF81296">
    <property type="entry name" value="E set domains"/>
    <property type="match status" value="1"/>
</dbReference>
<protein>
    <submittedName>
        <fullName evidence="5">Hemocyte protein-glutamine gamma-glutamyltransferase-like protein</fullName>
    </submittedName>
</protein>
<evidence type="ECO:0000313" key="6">
    <source>
        <dbReference type="Proteomes" id="UP000288716"/>
    </source>
</evidence>
<evidence type="ECO:0000256" key="1">
    <source>
        <dbReference type="ARBA" id="ARBA00005968"/>
    </source>
</evidence>
<proteinExistence type="inferred from homology"/>
<dbReference type="InterPro" id="IPR002931">
    <property type="entry name" value="Transglutaminase-like"/>
</dbReference>
<evidence type="ECO:0000313" key="5">
    <source>
        <dbReference type="EMBL" id="RWS29712.1"/>
    </source>
</evidence>
<dbReference type="Pfam" id="PF00868">
    <property type="entry name" value="Transglut_N"/>
    <property type="match status" value="1"/>
</dbReference>
<name>A0A443SQE8_9ACAR</name>
<dbReference type="PANTHER" id="PTHR11590:SF40">
    <property type="entry name" value="HEMOCYTE PROTEIN-GLUTAMINE GAMMA-GLUTAMYLTRANSFERASE-LIKE PROTEIN"/>
    <property type="match status" value="1"/>
</dbReference>
<dbReference type="InterPro" id="IPR050779">
    <property type="entry name" value="Transglutaminase"/>
</dbReference>
<dbReference type="FunFam" id="3.90.260.10:FF:000002">
    <property type="entry name" value="Erythrocyte membrane protein band 4.2"/>
    <property type="match status" value="1"/>
</dbReference>
<reference evidence="5 6" key="1">
    <citation type="journal article" date="2018" name="Gigascience">
        <title>Genomes of trombidid mites reveal novel predicted allergens and laterally-transferred genes associated with secondary metabolism.</title>
        <authorList>
            <person name="Dong X."/>
            <person name="Chaisiri K."/>
            <person name="Xia D."/>
            <person name="Armstrong S.D."/>
            <person name="Fang Y."/>
            <person name="Donnelly M.J."/>
            <person name="Kadowaki T."/>
            <person name="McGarry J.W."/>
            <person name="Darby A.C."/>
            <person name="Makepeace B.L."/>
        </authorList>
    </citation>
    <scope>NUCLEOTIDE SEQUENCE [LARGE SCALE GENOMIC DNA]</scope>
    <source>
        <strain evidence="5">UoL-UT</strain>
    </source>
</reference>
<evidence type="ECO:0000259" key="4">
    <source>
        <dbReference type="SMART" id="SM00460"/>
    </source>
</evidence>
<dbReference type="InterPro" id="IPR008958">
    <property type="entry name" value="Transglutaminase_C"/>
</dbReference>
<feature type="signal peptide" evidence="3">
    <location>
        <begin position="1"/>
        <end position="21"/>
    </location>
</feature>
<gene>
    <name evidence="5" type="ORF">B4U80_06566</name>
</gene>
<dbReference type="EMBL" id="NCKV01000795">
    <property type="protein sequence ID" value="RWS29712.1"/>
    <property type="molecule type" value="Genomic_DNA"/>
</dbReference>
<dbReference type="AlphaFoldDB" id="A0A443SQE8"/>
<evidence type="ECO:0000256" key="3">
    <source>
        <dbReference type="SAM" id="SignalP"/>
    </source>
</evidence>
<dbReference type="Gene3D" id="2.60.40.10">
    <property type="entry name" value="Immunoglobulins"/>
    <property type="match status" value="3"/>
</dbReference>
<dbReference type="Gene3D" id="3.90.260.10">
    <property type="entry name" value="Transglutaminase-like"/>
    <property type="match status" value="1"/>
</dbReference>
<feature type="active site" evidence="2">
    <location>
        <position position="308"/>
    </location>
</feature>
<dbReference type="SUPFAM" id="SSF54001">
    <property type="entry name" value="Cysteine proteinases"/>
    <property type="match status" value="1"/>
</dbReference>
<dbReference type="InterPro" id="IPR023608">
    <property type="entry name" value="Transglutaminase_animal"/>
</dbReference>
<dbReference type="PIRSF" id="PIRSF000459">
    <property type="entry name" value="TGM_EBP42"/>
    <property type="match status" value="1"/>
</dbReference>
<feature type="chain" id="PRO_5019539184" evidence="3">
    <location>
        <begin position="22"/>
        <end position="729"/>
    </location>
</feature>
<keyword evidence="5" id="KW-0808">Transferase</keyword>
<dbReference type="InterPro" id="IPR001102">
    <property type="entry name" value="Transglutaminase_N"/>
</dbReference>
<accession>A0A443SQE8</accession>
<organism evidence="5 6">
    <name type="scientific">Leptotrombidium deliense</name>
    <dbReference type="NCBI Taxonomy" id="299467"/>
    <lineage>
        <taxon>Eukaryota</taxon>
        <taxon>Metazoa</taxon>
        <taxon>Ecdysozoa</taxon>
        <taxon>Arthropoda</taxon>
        <taxon>Chelicerata</taxon>
        <taxon>Arachnida</taxon>
        <taxon>Acari</taxon>
        <taxon>Acariformes</taxon>
        <taxon>Trombidiformes</taxon>
        <taxon>Prostigmata</taxon>
        <taxon>Anystina</taxon>
        <taxon>Parasitengona</taxon>
        <taxon>Trombiculoidea</taxon>
        <taxon>Trombiculidae</taxon>
        <taxon>Leptotrombidium</taxon>
    </lineage>
</organism>
<dbReference type="SUPFAM" id="SSF49309">
    <property type="entry name" value="Transglutaminase, two C-terminal domains"/>
    <property type="match status" value="2"/>
</dbReference>
<dbReference type="VEuPathDB" id="VectorBase:LDEU002324"/>
<comment type="similarity">
    <text evidence="1">Belongs to the transglutaminase superfamily. Transglutaminase family.</text>
</comment>
<dbReference type="InterPro" id="IPR014756">
    <property type="entry name" value="Ig_E-set"/>
</dbReference>
<comment type="caution">
    <text evidence="5">The sequence shown here is derived from an EMBL/GenBank/DDBJ whole genome shotgun (WGS) entry which is preliminary data.</text>
</comment>
<dbReference type="SMART" id="SM00460">
    <property type="entry name" value="TGc"/>
    <property type="match status" value="1"/>
</dbReference>